<name>A0A2U3DCB5_SULT2</name>
<keyword evidence="1 3" id="KW-0996">Nickel insertion</keyword>
<comment type="subunit">
    <text evidence="3">UreD, UreF and UreG form a complex that acts as a GTP-hydrolysis-dependent molecular chaperone, activating the urease apoprotein by helping to assemble the nickel containing metallocenter of UreC. The UreE protein probably delivers the nickel.</text>
</comment>
<keyword evidence="3" id="KW-0963">Cytoplasm</keyword>
<comment type="subcellular location">
    <subcellularLocation>
        <location evidence="3">Cytoplasm</location>
    </subcellularLocation>
</comment>
<dbReference type="PIRSF" id="PIRSF009467">
    <property type="entry name" value="Ureas_acces_UreF"/>
    <property type="match status" value="1"/>
</dbReference>
<dbReference type="PANTHER" id="PTHR33620">
    <property type="entry name" value="UREASE ACCESSORY PROTEIN F"/>
    <property type="match status" value="1"/>
</dbReference>
<keyword evidence="5" id="KW-1185">Reference proteome</keyword>
<dbReference type="Proteomes" id="UP000245380">
    <property type="component" value="Unassembled WGS sequence"/>
</dbReference>
<keyword evidence="2 3" id="KW-0143">Chaperone</keyword>
<dbReference type="InterPro" id="IPR002639">
    <property type="entry name" value="UreF"/>
</dbReference>
<dbReference type="HAMAP" id="MF_01385">
    <property type="entry name" value="UreF"/>
    <property type="match status" value="1"/>
</dbReference>
<dbReference type="GO" id="GO:0016151">
    <property type="term" value="F:nickel cation binding"/>
    <property type="evidence" value="ECO:0007669"/>
    <property type="project" value="UniProtKB-UniRule"/>
</dbReference>
<evidence type="ECO:0000256" key="1">
    <source>
        <dbReference type="ARBA" id="ARBA00022988"/>
    </source>
</evidence>
<proteinExistence type="inferred from homology"/>
<dbReference type="RefSeq" id="WP_181362832.1">
    <property type="nucleotide sequence ID" value="NZ_MPDK01000002.1"/>
</dbReference>
<comment type="function">
    <text evidence="3">Required for maturation of urease via the functional incorporation of the urease nickel metallocenter.</text>
</comment>
<dbReference type="Gene3D" id="1.10.4190.10">
    <property type="entry name" value="Urease accessory protein UreF"/>
    <property type="match status" value="1"/>
</dbReference>
<comment type="similarity">
    <text evidence="3">Belongs to the UreF family.</text>
</comment>
<protein>
    <recommendedName>
        <fullName evidence="3">Urease accessory protein UreF</fullName>
    </recommendedName>
</protein>
<dbReference type="PANTHER" id="PTHR33620:SF1">
    <property type="entry name" value="UREASE ACCESSORY PROTEIN F"/>
    <property type="match status" value="1"/>
</dbReference>
<dbReference type="EMBL" id="MPDK01000002">
    <property type="protein sequence ID" value="PWI58885.1"/>
    <property type="molecule type" value="Genomic_DNA"/>
</dbReference>
<accession>A0A2U3DCB5</accession>
<evidence type="ECO:0000256" key="3">
    <source>
        <dbReference type="HAMAP-Rule" id="MF_01385"/>
    </source>
</evidence>
<dbReference type="InterPro" id="IPR038277">
    <property type="entry name" value="UreF_sf"/>
</dbReference>
<evidence type="ECO:0000256" key="2">
    <source>
        <dbReference type="ARBA" id="ARBA00023186"/>
    </source>
</evidence>
<dbReference type="AlphaFoldDB" id="A0A2U3DCB5"/>
<dbReference type="Pfam" id="PF01730">
    <property type="entry name" value="UreF"/>
    <property type="match status" value="1"/>
</dbReference>
<sequence>MKGCILPLLQLADSGFPTGAFSHSFGLETALAEKTVSDVYSLQRWLEDLLRGSFATMEAPGVYFSYYLVTEYMERFSDLPARTEFEQSIALLDYRLTLSKLARESREGSTKIGRQYLRMTLELYPHSHLQLYDAMIRKGICYGNGAIVHGFVCAYLGIDQKLAIATYLYSAVNALVQNAVRATVIGQTEGQKTLASLFPALEDIALDLVKQPPAFFHLANAAIFHEIQGMRHETLYSRLFMS</sequence>
<comment type="caution">
    <text evidence="4">The sequence shown here is derived from an EMBL/GenBank/DDBJ whole genome shotgun (WGS) entry which is preliminary data.</text>
</comment>
<gene>
    <name evidence="3" type="primary">ureF</name>
    <name evidence="4" type="ORF">BM613_02025</name>
</gene>
<evidence type="ECO:0000313" key="4">
    <source>
        <dbReference type="EMBL" id="PWI58885.1"/>
    </source>
</evidence>
<dbReference type="GO" id="GO:0005737">
    <property type="term" value="C:cytoplasm"/>
    <property type="evidence" value="ECO:0007669"/>
    <property type="project" value="UniProtKB-SubCell"/>
</dbReference>
<evidence type="ECO:0000313" key="5">
    <source>
        <dbReference type="Proteomes" id="UP000245380"/>
    </source>
</evidence>
<reference evidence="4 5" key="1">
    <citation type="submission" date="2016-11" db="EMBL/GenBank/DDBJ databases">
        <title>Comparative genomics of Acidibacillus ferroxidans species.</title>
        <authorList>
            <person name="Oliveira G."/>
            <person name="Nunes G."/>
            <person name="Oliveira R."/>
            <person name="Araujo F."/>
            <person name="Salim A."/>
            <person name="Scholte L."/>
            <person name="Morais D."/>
            <person name="Nancucheo I."/>
            <person name="Johnson D.B."/>
            <person name="Grail B."/>
            <person name="Bittencourt J."/>
            <person name="Valadares R."/>
        </authorList>
    </citation>
    <scope>NUCLEOTIDE SEQUENCE [LARGE SCALE GENOMIC DNA]</scope>
    <source>
        <strain evidence="4 5">Y002</strain>
    </source>
</reference>
<organism evidence="4 5">
    <name type="scientific">Sulfoacidibacillus thermotolerans</name>
    <name type="common">Acidibacillus sulfuroxidans</name>
    <dbReference type="NCBI Taxonomy" id="1765684"/>
    <lineage>
        <taxon>Bacteria</taxon>
        <taxon>Bacillati</taxon>
        <taxon>Bacillota</taxon>
        <taxon>Bacilli</taxon>
        <taxon>Bacillales</taxon>
        <taxon>Alicyclobacillaceae</taxon>
        <taxon>Sulfoacidibacillus</taxon>
    </lineage>
</organism>